<proteinExistence type="predicted"/>
<sequence length="330" mass="36781">MILLVLILMQVGSVYGVDREVAGTEIASVESAIGQEFVNSWSDFSKAGKRLAALDINVLTQYNKLNSANRAFVLRFSDTSPNRTLSTFLNSTNDEIVSILNQNEYFFDVMQGHKLEPPLTSMEIIRDYGLIDEVLYELPELTENADIFFRKWIDRSANILNHFGAARRGTQFGKNLATNMNQANSYVKSLLGSFLDKDLSNYQVITEVPFVVNITENTPGGFMKADIVLVKIDEIDDEIIDVIVVEAKLTDVSPYTPAQILKFTAVKEAADGAKIPFELKFPNDDIGQVGYVLDVPKENVVRITAKNSDDVLAESIKLDNIDLIKNVIVE</sequence>
<reference evidence="1" key="1">
    <citation type="journal article" date="2014" name="Int. J. Syst. Evol. Microbiol.">
        <title>Complete genome sequence of Corynebacterium casei LMG S-19264T (=DSM 44701T), isolated from a smear-ripened cheese.</title>
        <authorList>
            <consortium name="US DOE Joint Genome Institute (JGI-PGF)"/>
            <person name="Walter F."/>
            <person name="Albersmeier A."/>
            <person name="Kalinowski J."/>
            <person name="Ruckert C."/>
        </authorList>
    </citation>
    <scope>NUCLEOTIDE SEQUENCE</scope>
    <source>
        <strain evidence="1">NBRC 108769</strain>
    </source>
</reference>
<organism evidence="1 2">
    <name type="scientific">Portibacter lacus</name>
    <dbReference type="NCBI Taxonomy" id="1099794"/>
    <lineage>
        <taxon>Bacteria</taxon>
        <taxon>Pseudomonadati</taxon>
        <taxon>Bacteroidota</taxon>
        <taxon>Saprospiria</taxon>
        <taxon>Saprospirales</taxon>
        <taxon>Haliscomenobacteraceae</taxon>
        <taxon>Portibacter</taxon>
    </lineage>
</organism>
<evidence type="ECO:0000313" key="1">
    <source>
        <dbReference type="EMBL" id="GLR19574.1"/>
    </source>
</evidence>
<evidence type="ECO:0000313" key="2">
    <source>
        <dbReference type="Proteomes" id="UP001156666"/>
    </source>
</evidence>
<reference evidence="1" key="2">
    <citation type="submission" date="2023-01" db="EMBL/GenBank/DDBJ databases">
        <title>Draft genome sequence of Portibacter lacus strain NBRC 108769.</title>
        <authorList>
            <person name="Sun Q."/>
            <person name="Mori K."/>
        </authorList>
    </citation>
    <scope>NUCLEOTIDE SEQUENCE</scope>
    <source>
        <strain evidence="1">NBRC 108769</strain>
    </source>
</reference>
<dbReference type="RefSeq" id="WP_235295255.1">
    <property type="nucleotide sequence ID" value="NZ_BSOH01000029.1"/>
</dbReference>
<accession>A0AA37WHL6</accession>
<gene>
    <name evidence="1" type="ORF">GCM10007940_41900</name>
</gene>
<dbReference type="AlphaFoldDB" id="A0AA37WHL6"/>
<comment type="caution">
    <text evidence="1">The sequence shown here is derived from an EMBL/GenBank/DDBJ whole genome shotgun (WGS) entry which is preliminary data.</text>
</comment>
<keyword evidence="2" id="KW-1185">Reference proteome</keyword>
<protein>
    <submittedName>
        <fullName evidence="1">Uncharacterized protein</fullName>
    </submittedName>
</protein>
<dbReference type="EMBL" id="BSOH01000029">
    <property type="protein sequence ID" value="GLR19574.1"/>
    <property type="molecule type" value="Genomic_DNA"/>
</dbReference>
<dbReference type="Proteomes" id="UP001156666">
    <property type="component" value="Unassembled WGS sequence"/>
</dbReference>
<name>A0AA37WHL6_9BACT</name>